<comment type="caution">
    <text evidence="2">The sequence shown here is derived from an EMBL/GenBank/DDBJ whole genome shotgun (WGS) entry which is preliminary data.</text>
</comment>
<dbReference type="OMA" id="SYFMVAQ"/>
<feature type="domain" description="Asl1-like glycosyl hydrolase catalytic" evidence="1">
    <location>
        <begin position="25"/>
        <end position="242"/>
    </location>
</feature>
<dbReference type="GO" id="GO:0009277">
    <property type="term" value="C:fungal-type cell wall"/>
    <property type="evidence" value="ECO:0007669"/>
    <property type="project" value="TreeGrafter"/>
</dbReference>
<dbReference type="GO" id="GO:0071966">
    <property type="term" value="P:fungal-type cell wall polysaccharide metabolic process"/>
    <property type="evidence" value="ECO:0007669"/>
    <property type="project" value="TreeGrafter"/>
</dbReference>
<gene>
    <name evidence="2" type="ORF">B7463_g2973</name>
</gene>
<dbReference type="OrthoDB" id="43654at2759"/>
<dbReference type="EMBL" id="NCSJ02000036">
    <property type="protein sequence ID" value="RFU33393.1"/>
    <property type="molecule type" value="Genomic_DNA"/>
</dbReference>
<dbReference type="PANTHER" id="PTHR34154:SF10">
    <property type="entry name" value="ASL1-LIKE GLYCOSYL HYDROLASE CATALYTIC DOMAIN-CONTAINING PROTEIN"/>
    <property type="match status" value="1"/>
</dbReference>
<reference evidence="2 3" key="1">
    <citation type="submission" date="2018-05" db="EMBL/GenBank/DDBJ databases">
        <title>Draft genome sequence of Scytalidium lignicola DSM 105466, a ubiquitous saprotrophic fungus.</title>
        <authorList>
            <person name="Buettner E."/>
            <person name="Gebauer A.M."/>
            <person name="Hofrichter M."/>
            <person name="Liers C."/>
            <person name="Kellner H."/>
        </authorList>
    </citation>
    <scope>NUCLEOTIDE SEQUENCE [LARGE SCALE GENOMIC DNA]</scope>
    <source>
        <strain evidence="2 3">DSM 105466</strain>
    </source>
</reference>
<keyword evidence="3" id="KW-1185">Reference proteome</keyword>
<dbReference type="STRING" id="5539.A0A3E2HJI7"/>
<protein>
    <recommendedName>
        <fullName evidence="1">Asl1-like glycosyl hydrolase catalytic domain-containing protein</fullName>
    </recommendedName>
</protein>
<sequence>MSTRVAATTTTAAPAAPALTGGKRGAAYNDASLLAAYEGHSEVSWCYNWGNNPSGSTSGLEYVPMLWGRKYVGGWDSAIKSAIANGAKAALFYNEPDNDGQANIDPIDAANDYKQYMMPYKGQVLLGGPAVTNGGAPVGLTWLTSFISACDGCHFDFIPVHWYSDASATSYFESYMEQFHSSVDLPLWITEFAPSSGDASSFLETVLPFLDSTDYIQRYSYFMTADGILTQNGGLSSLGQTYAA</sequence>
<dbReference type="AlphaFoldDB" id="A0A3E2HJI7"/>
<name>A0A3E2HJI7_SCYLI</name>
<dbReference type="Pfam" id="PF11790">
    <property type="entry name" value="Glyco_hydro_cc"/>
    <property type="match status" value="1"/>
</dbReference>
<feature type="non-terminal residue" evidence="2">
    <location>
        <position position="1"/>
    </location>
</feature>
<organism evidence="2 3">
    <name type="scientific">Scytalidium lignicola</name>
    <name type="common">Hyphomycete</name>
    <dbReference type="NCBI Taxonomy" id="5539"/>
    <lineage>
        <taxon>Eukaryota</taxon>
        <taxon>Fungi</taxon>
        <taxon>Dikarya</taxon>
        <taxon>Ascomycota</taxon>
        <taxon>Pezizomycotina</taxon>
        <taxon>Leotiomycetes</taxon>
        <taxon>Leotiomycetes incertae sedis</taxon>
        <taxon>Scytalidium</taxon>
    </lineage>
</organism>
<dbReference type="PANTHER" id="PTHR34154">
    <property type="entry name" value="ALKALI-SENSITIVE LINKAGE PROTEIN 1"/>
    <property type="match status" value="1"/>
</dbReference>
<dbReference type="SUPFAM" id="SSF51445">
    <property type="entry name" value="(Trans)glycosidases"/>
    <property type="match status" value="1"/>
</dbReference>
<evidence type="ECO:0000259" key="1">
    <source>
        <dbReference type="Pfam" id="PF11790"/>
    </source>
</evidence>
<dbReference type="InterPro" id="IPR017853">
    <property type="entry name" value="GH"/>
</dbReference>
<dbReference type="Proteomes" id="UP000258309">
    <property type="component" value="Unassembled WGS sequence"/>
</dbReference>
<evidence type="ECO:0000313" key="2">
    <source>
        <dbReference type="EMBL" id="RFU33393.1"/>
    </source>
</evidence>
<dbReference type="InterPro" id="IPR024655">
    <property type="entry name" value="Asl1_glyco_hydro_catalytic"/>
</dbReference>
<evidence type="ECO:0000313" key="3">
    <source>
        <dbReference type="Proteomes" id="UP000258309"/>
    </source>
</evidence>
<proteinExistence type="predicted"/>
<accession>A0A3E2HJI7</accession>
<dbReference type="Gene3D" id="3.20.20.80">
    <property type="entry name" value="Glycosidases"/>
    <property type="match status" value="1"/>
</dbReference>
<dbReference type="InterPro" id="IPR053183">
    <property type="entry name" value="ASL1"/>
</dbReference>
<feature type="non-terminal residue" evidence="2">
    <location>
        <position position="244"/>
    </location>
</feature>